<dbReference type="AlphaFoldDB" id="A0A7I9VK09"/>
<evidence type="ECO:0000256" key="9">
    <source>
        <dbReference type="SAM" id="Phobius"/>
    </source>
</evidence>
<protein>
    <recommendedName>
        <fullName evidence="12">Sulphur transport domain-containing protein</fullName>
    </recommendedName>
</protein>
<name>A0A7I9VK09_9BACT</name>
<keyword evidence="6 9" id="KW-1133">Transmembrane helix</keyword>
<feature type="transmembrane region" description="Helical" evidence="9">
    <location>
        <begin position="35"/>
        <end position="59"/>
    </location>
</feature>
<reference evidence="11" key="1">
    <citation type="journal article" date="2020" name="Appl. Environ. Microbiol.">
        <title>Diazotrophic Anaeromyxobacter Isolates from Soils.</title>
        <authorList>
            <person name="Masuda Y."/>
            <person name="Yamanaka H."/>
            <person name="Xu Z.X."/>
            <person name="Shiratori Y."/>
            <person name="Aono T."/>
            <person name="Amachi S."/>
            <person name="Senoo K."/>
            <person name="Itoh H."/>
        </authorList>
    </citation>
    <scope>NUCLEOTIDE SEQUENCE [LARGE SCALE GENOMIC DNA]</scope>
    <source>
        <strain evidence="11">R267</strain>
    </source>
</reference>
<comment type="subcellular location">
    <subcellularLocation>
        <location evidence="1">Cell inner membrane</location>
        <topology evidence="1">Multi-pass membrane protein</topology>
    </subcellularLocation>
</comment>
<evidence type="ECO:0000256" key="8">
    <source>
        <dbReference type="ARBA" id="ARBA00035655"/>
    </source>
</evidence>
<accession>A0A7I9VK09</accession>
<evidence type="ECO:0000256" key="2">
    <source>
        <dbReference type="ARBA" id="ARBA00022448"/>
    </source>
</evidence>
<evidence type="ECO:0008006" key="12">
    <source>
        <dbReference type="Google" id="ProtNLM"/>
    </source>
</evidence>
<evidence type="ECO:0000256" key="7">
    <source>
        <dbReference type="ARBA" id="ARBA00023136"/>
    </source>
</evidence>
<keyword evidence="2" id="KW-0813">Transport</keyword>
<keyword evidence="3" id="KW-1003">Cell membrane</keyword>
<dbReference type="PANTHER" id="PTHR30574:SF1">
    <property type="entry name" value="SULPHUR TRANSPORT DOMAIN-CONTAINING PROTEIN"/>
    <property type="match status" value="1"/>
</dbReference>
<evidence type="ECO:0000256" key="6">
    <source>
        <dbReference type="ARBA" id="ARBA00022989"/>
    </source>
</evidence>
<evidence type="ECO:0000313" key="10">
    <source>
        <dbReference type="EMBL" id="GEJ56518.1"/>
    </source>
</evidence>
<proteinExistence type="inferred from homology"/>
<evidence type="ECO:0000256" key="1">
    <source>
        <dbReference type="ARBA" id="ARBA00004429"/>
    </source>
</evidence>
<dbReference type="EMBL" id="BJTG01000003">
    <property type="protein sequence ID" value="GEJ56518.1"/>
    <property type="molecule type" value="Genomic_DNA"/>
</dbReference>
<dbReference type="Pfam" id="PF04143">
    <property type="entry name" value="Sulf_transp"/>
    <property type="match status" value="1"/>
</dbReference>
<sequence length="201" mass="21357">MAPPAEGQAGGAFPHAVTAAAPPLRWRDRETYKTLFVHPWTYTAGAVILALLNIALLAATGKAWGVTTSLAYWGSWAWEALGGDPHRWAYFAEVKPAFNAPGFNLLKDAGSLTNLGIVAGALLSVLLAGQFRVKRLKSRRQIAAAVLGGLVMGLGARIAFGCNIGDLFTAVPSMSLHGWVFMVSIFLGAMAGSKLLIKYFI</sequence>
<dbReference type="RefSeq" id="WP_176064033.1">
    <property type="nucleotide sequence ID" value="NZ_BJTG01000003.1"/>
</dbReference>
<dbReference type="GO" id="GO:0005886">
    <property type="term" value="C:plasma membrane"/>
    <property type="evidence" value="ECO:0007669"/>
    <property type="project" value="UniProtKB-SubCell"/>
</dbReference>
<comment type="caution">
    <text evidence="10">The sequence shown here is derived from an EMBL/GenBank/DDBJ whole genome shotgun (WGS) entry which is preliminary data.</text>
</comment>
<comment type="similarity">
    <text evidence="8">Belongs to the TsuA/YedE (TC 9.B.102) family.</text>
</comment>
<evidence type="ECO:0000313" key="11">
    <source>
        <dbReference type="Proteomes" id="UP000503640"/>
    </source>
</evidence>
<keyword evidence="4" id="KW-0997">Cell inner membrane</keyword>
<dbReference type="InterPro" id="IPR007272">
    <property type="entry name" value="Sulf_transp_TsuA/YedE"/>
</dbReference>
<gene>
    <name evidence="10" type="ORF">AMYX_12590</name>
</gene>
<keyword evidence="5 9" id="KW-0812">Transmembrane</keyword>
<feature type="transmembrane region" description="Helical" evidence="9">
    <location>
        <begin position="111"/>
        <end position="129"/>
    </location>
</feature>
<organism evidence="10 11">
    <name type="scientific">Anaeromyxobacter diazotrophicus</name>
    <dbReference type="NCBI Taxonomy" id="2590199"/>
    <lineage>
        <taxon>Bacteria</taxon>
        <taxon>Pseudomonadati</taxon>
        <taxon>Myxococcota</taxon>
        <taxon>Myxococcia</taxon>
        <taxon>Myxococcales</taxon>
        <taxon>Cystobacterineae</taxon>
        <taxon>Anaeromyxobacteraceae</taxon>
        <taxon>Anaeromyxobacter</taxon>
    </lineage>
</organism>
<feature type="transmembrane region" description="Helical" evidence="9">
    <location>
        <begin position="141"/>
        <end position="159"/>
    </location>
</feature>
<evidence type="ECO:0000256" key="5">
    <source>
        <dbReference type="ARBA" id="ARBA00022692"/>
    </source>
</evidence>
<dbReference type="Proteomes" id="UP000503640">
    <property type="component" value="Unassembled WGS sequence"/>
</dbReference>
<evidence type="ECO:0000256" key="3">
    <source>
        <dbReference type="ARBA" id="ARBA00022475"/>
    </source>
</evidence>
<evidence type="ECO:0000256" key="4">
    <source>
        <dbReference type="ARBA" id="ARBA00022519"/>
    </source>
</evidence>
<keyword evidence="11" id="KW-1185">Reference proteome</keyword>
<feature type="transmembrane region" description="Helical" evidence="9">
    <location>
        <begin position="179"/>
        <end position="197"/>
    </location>
</feature>
<dbReference type="PANTHER" id="PTHR30574">
    <property type="entry name" value="INNER MEMBRANE PROTEIN YEDE"/>
    <property type="match status" value="1"/>
</dbReference>
<keyword evidence="7 9" id="KW-0472">Membrane</keyword>